<dbReference type="EMBL" id="BAABKB010000040">
    <property type="protein sequence ID" value="GAA5032995.1"/>
    <property type="molecule type" value="Genomic_DNA"/>
</dbReference>
<sequence>MTPMAAREQTPSDPERRTAFADLIRARRKALRLGLDAFAERAVDPVSGTRVTRGWIYRLETGENVESPDYEKLCALAAATELPLRTLQDAAGSQFHGRDPVEGGSPVSVAYVRKLDKLDPEQRDRLFAFIDTLVPPDADEDQ</sequence>
<dbReference type="Proteomes" id="UP001501759">
    <property type="component" value="Unassembled WGS sequence"/>
</dbReference>
<reference evidence="2" key="1">
    <citation type="journal article" date="2019" name="Int. J. Syst. Evol. Microbiol.">
        <title>The Global Catalogue of Microorganisms (GCM) 10K type strain sequencing project: providing services to taxonomists for standard genome sequencing and annotation.</title>
        <authorList>
            <consortium name="The Broad Institute Genomics Platform"/>
            <consortium name="The Broad Institute Genome Sequencing Center for Infectious Disease"/>
            <person name="Wu L."/>
            <person name="Ma J."/>
        </authorList>
    </citation>
    <scope>NUCLEOTIDE SEQUENCE [LARGE SCALE GENOMIC DNA]</scope>
    <source>
        <strain evidence="2">JCM 18409</strain>
    </source>
</reference>
<dbReference type="CDD" id="cd00093">
    <property type="entry name" value="HTH_XRE"/>
    <property type="match status" value="1"/>
</dbReference>
<comment type="caution">
    <text evidence="1">The sequence shown here is derived from an EMBL/GenBank/DDBJ whole genome shotgun (WGS) entry which is preliminary data.</text>
</comment>
<dbReference type="SUPFAM" id="SSF47413">
    <property type="entry name" value="lambda repressor-like DNA-binding domains"/>
    <property type="match status" value="1"/>
</dbReference>
<evidence type="ECO:0000313" key="1">
    <source>
        <dbReference type="EMBL" id="GAA5032995.1"/>
    </source>
</evidence>
<protein>
    <recommendedName>
        <fullName evidence="3">XRE family transcriptional regulator</fullName>
    </recommendedName>
</protein>
<proteinExistence type="predicted"/>
<evidence type="ECO:0008006" key="3">
    <source>
        <dbReference type="Google" id="ProtNLM"/>
    </source>
</evidence>
<organism evidence="1 2">
    <name type="scientific">Streptomyces siamensis</name>
    <dbReference type="NCBI Taxonomy" id="1274986"/>
    <lineage>
        <taxon>Bacteria</taxon>
        <taxon>Bacillati</taxon>
        <taxon>Actinomycetota</taxon>
        <taxon>Actinomycetes</taxon>
        <taxon>Kitasatosporales</taxon>
        <taxon>Streptomycetaceae</taxon>
        <taxon>Streptomyces</taxon>
    </lineage>
</organism>
<accession>A0ABP9JKD0</accession>
<name>A0ABP9JKD0_9ACTN</name>
<evidence type="ECO:0000313" key="2">
    <source>
        <dbReference type="Proteomes" id="UP001501759"/>
    </source>
</evidence>
<dbReference type="Gene3D" id="1.10.260.40">
    <property type="entry name" value="lambda repressor-like DNA-binding domains"/>
    <property type="match status" value="1"/>
</dbReference>
<keyword evidence="2" id="KW-1185">Reference proteome</keyword>
<dbReference type="InterPro" id="IPR010982">
    <property type="entry name" value="Lambda_DNA-bd_dom_sf"/>
</dbReference>
<gene>
    <name evidence="1" type="ORF">GCM10023335_76010</name>
</gene>
<dbReference type="InterPro" id="IPR001387">
    <property type="entry name" value="Cro/C1-type_HTH"/>
</dbReference>